<evidence type="ECO:0000256" key="1">
    <source>
        <dbReference type="SAM" id="MobiDB-lite"/>
    </source>
</evidence>
<proteinExistence type="predicted"/>
<feature type="region of interest" description="Disordered" evidence="1">
    <location>
        <begin position="1"/>
        <end position="21"/>
    </location>
</feature>
<dbReference type="Proteomes" id="UP000294847">
    <property type="component" value="Chromosome 4"/>
</dbReference>
<protein>
    <submittedName>
        <fullName evidence="2">Uncharacterized protein</fullName>
    </submittedName>
</protein>
<organism evidence="2 3">
    <name type="scientific">Pyricularia oryzae</name>
    <name type="common">Rice blast fungus</name>
    <name type="synonym">Magnaporthe oryzae</name>
    <dbReference type="NCBI Taxonomy" id="318829"/>
    <lineage>
        <taxon>Eukaryota</taxon>
        <taxon>Fungi</taxon>
        <taxon>Dikarya</taxon>
        <taxon>Ascomycota</taxon>
        <taxon>Pezizomycotina</taxon>
        <taxon>Sordariomycetes</taxon>
        <taxon>Sordariomycetidae</taxon>
        <taxon>Magnaporthales</taxon>
        <taxon>Pyriculariaceae</taxon>
        <taxon>Pyricularia</taxon>
    </lineage>
</organism>
<sequence>MRPSGSETSLSSLGTAHKNQKKSSCIFIFDSTQNSIRHLMGSGHSILLAQRLKHDSAHPVPGLHVRLLEQTWGKIEIVTRCTLFSQSRNKPAGPTY</sequence>
<dbReference type="EMBL" id="CP034207">
    <property type="protein sequence ID" value="QBZ61268.1"/>
    <property type="molecule type" value="Genomic_DNA"/>
</dbReference>
<evidence type="ECO:0000313" key="2">
    <source>
        <dbReference type="EMBL" id="QBZ61268.1"/>
    </source>
</evidence>
<feature type="compositionally biased region" description="Low complexity" evidence="1">
    <location>
        <begin position="1"/>
        <end position="15"/>
    </location>
</feature>
<evidence type="ECO:0000313" key="3">
    <source>
        <dbReference type="Proteomes" id="UP000294847"/>
    </source>
</evidence>
<gene>
    <name evidence="2" type="ORF">PoMZ_08216</name>
</gene>
<reference evidence="2 3" key="1">
    <citation type="journal article" date="2019" name="Mol. Biol. Evol.">
        <title>Blast fungal genomes show frequent chromosomal changes, gene gains and losses, and effector gene turnover.</title>
        <authorList>
            <person name="Gomez Luciano L.B."/>
            <person name="Jason Tsai I."/>
            <person name="Chuma I."/>
            <person name="Tosa Y."/>
            <person name="Chen Y.H."/>
            <person name="Li J.Y."/>
            <person name="Li M.Y."/>
            <person name="Jade Lu M.Y."/>
            <person name="Nakayashiki H."/>
            <person name="Li W.H."/>
        </authorList>
    </citation>
    <scope>NUCLEOTIDE SEQUENCE [LARGE SCALE GENOMIC DNA]</scope>
    <source>
        <strain evidence="2">MZ5-1-6</strain>
    </source>
</reference>
<accession>A0A4V1C6W1</accession>
<name>A0A4V1C6W1_PYROR</name>
<dbReference type="AlphaFoldDB" id="A0A4V1C6W1"/>